<dbReference type="Pfam" id="PF09550">
    <property type="entry name" value="Phage_TAC_6"/>
    <property type="match status" value="1"/>
</dbReference>
<organism evidence="1 2">
    <name type="scientific">Salipiger abyssi</name>
    <dbReference type="NCBI Taxonomy" id="1250539"/>
    <lineage>
        <taxon>Bacteria</taxon>
        <taxon>Pseudomonadati</taxon>
        <taxon>Pseudomonadota</taxon>
        <taxon>Alphaproteobacteria</taxon>
        <taxon>Rhodobacterales</taxon>
        <taxon>Roseobacteraceae</taxon>
        <taxon>Salipiger</taxon>
    </lineage>
</organism>
<dbReference type="KEGG" id="paby:Ga0080574_TMP4736"/>
<accession>A0A1P8V090</accession>
<dbReference type="RefSeq" id="WP_076705461.1">
    <property type="nucleotide sequence ID" value="NZ_CP015093.1"/>
</dbReference>
<dbReference type="EMBL" id="CP015093">
    <property type="protein sequence ID" value="APZ55070.1"/>
    <property type="molecule type" value="Genomic_DNA"/>
</dbReference>
<dbReference type="AlphaFoldDB" id="A0A1P8V090"/>
<sequence>MSDGFAWQQLLRAGLRGLGLTPEQFWTLTPAELRLMLGEESGGTPMGRARLDELIAAFPDEMKGDAR</sequence>
<evidence type="ECO:0000313" key="1">
    <source>
        <dbReference type="EMBL" id="APZ55070.1"/>
    </source>
</evidence>
<gene>
    <name evidence="1" type="ORF">Ga0080574_TMP4736</name>
</gene>
<reference evidence="1 2" key="1">
    <citation type="submission" date="2016-04" db="EMBL/GenBank/DDBJ databases">
        <title>Deep-sea bacteria in the southern Pacific.</title>
        <authorList>
            <person name="Tang K."/>
        </authorList>
    </citation>
    <scope>NUCLEOTIDE SEQUENCE [LARGE SCALE GENOMIC DNA]</scope>
    <source>
        <strain evidence="1 2">JLT2014</strain>
    </source>
</reference>
<dbReference type="NCBIfam" id="TIGR02216">
    <property type="entry name" value="phage_TIGR02216"/>
    <property type="match status" value="1"/>
</dbReference>
<dbReference type="InterPro" id="IPR011739">
    <property type="entry name" value="GTA_rcc01693"/>
</dbReference>
<protein>
    <submittedName>
        <fullName evidence="1">Phage protein</fullName>
    </submittedName>
</protein>
<dbReference type="STRING" id="1250539.Ga0080574_TMP4736"/>
<dbReference type="OrthoDB" id="7582980at2"/>
<dbReference type="InterPro" id="IPR019056">
    <property type="entry name" value="Phage_TAC_6"/>
</dbReference>
<evidence type="ECO:0000313" key="2">
    <source>
        <dbReference type="Proteomes" id="UP000187059"/>
    </source>
</evidence>
<dbReference type="Proteomes" id="UP000187059">
    <property type="component" value="Chromosome"/>
</dbReference>
<name>A0A1P8V090_9RHOB</name>
<proteinExistence type="predicted"/>
<keyword evidence="2" id="KW-1185">Reference proteome</keyword>